<dbReference type="GO" id="GO:0005829">
    <property type="term" value="C:cytosol"/>
    <property type="evidence" value="ECO:0007669"/>
    <property type="project" value="TreeGrafter"/>
</dbReference>
<evidence type="ECO:0000256" key="1">
    <source>
        <dbReference type="ARBA" id="ARBA00013172"/>
    </source>
</evidence>
<dbReference type="InterPro" id="IPR037143">
    <property type="entry name" value="4-PPantetheinyl_Trfase_dom_sf"/>
</dbReference>
<dbReference type="GO" id="GO:0008897">
    <property type="term" value="F:holo-[acyl-carrier-protein] synthase activity"/>
    <property type="evidence" value="ECO:0007669"/>
    <property type="project" value="UniProtKB-EC"/>
</dbReference>
<dbReference type="InterPro" id="IPR055066">
    <property type="entry name" value="AASDHPPT_N"/>
</dbReference>
<dbReference type="PANTHER" id="PTHR12215">
    <property type="entry name" value="PHOSPHOPANTETHEINE TRANSFERASE"/>
    <property type="match status" value="1"/>
</dbReference>
<dbReference type="InterPro" id="IPR008278">
    <property type="entry name" value="4-PPantetheinyl_Trfase_dom"/>
</dbReference>
<dbReference type="Proteomes" id="UP000268162">
    <property type="component" value="Unassembled WGS sequence"/>
</dbReference>
<dbReference type="STRING" id="215637.A0A4P9ZYU6"/>
<sequence length="339" mass="38415">MAAADHSASPFSMGNSNAGLPAPPSTDSSPVPTDLNRPVLVQWAFNVTQPGLDQRLMDHLLTWVQTEERTRIQQFMFDKDRRLALVGRILMRCFLFHYCRAIDHSTLEETHPSPTRWWDVQLTRSAHNKPIINSAAATKLAPTTRQALLDLRFNLSHHGNWVIFVAGRAAALGVDVSRIEPPRHESVSDFFSYMTEQFTPFEWACIQRSPDPRIQLAQFHRFWCLKESFVKAKGVGLNLDLQRIEFHRVAPLIVTDDDHTVVINNTETNISVTLDGHAQPSWHFLLTAFDSEHPVAIAYIDDLQNSDQAISLGAQMQFRQITPTHICSWIPGLSMQGME</sequence>
<proteinExistence type="predicted"/>
<dbReference type="EC" id="2.7.8.7" evidence="1"/>
<dbReference type="Gene3D" id="3.90.470.20">
    <property type="entry name" value="4'-phosphopantetheinyl transferase domain"/>
    <property type="match status" value="2"/>
</dbReference>
<reference evidence="7" key="1">
    <citation type="journal article" date="2018" name="Nat. Microbiol.">
        <title>Leveraging single-cell genomics to expand the fungal tree of life.</title>
        <authorList>
            <person name="Ahrendt S.R."/>
            <person name="Quandt C.A."/>
            <person name="Ciobanu D."/>
            <person name="Clum A."/>
            <person name="Salamov A."/>
            <person name="Andreopoulos B."/>
            <person name="Cheng J.F."/>
            <person name="Woyke T."/>
            <person name="Pelin A."/>
            <person name="Henrissat B."/>
            <person name="Reynolds N.K."/>
            <person name="Benny G.L."/>
            <person name="Smith M.E."/>
            <person name="James T.Y."/>
            <person name="Grigoriev I.V."/>
        </authorList>
    </citation>
    <scope>NUCLEOTIDE SEQUENCE [LARGE SCALE GENOMIC DNA]</scope>
    <source>
        <strain evidence="7">RSA 468</strain>
    </source>
</reference>
<dbReference type="SUPFAM" id="SSF56214">
    <property type="entry name" value="4'-phosphopantetheinyl transferase"/>
    <property type="match status" value="2"/>
</dbReference>
<dbReference type="PANTHER" id="PTHR12215:SF10">
    <property type="entry name" value="L-AMINOADIPATE-SEMIALDEHYDE DEHYDROGENASE-PHOSPHOPANTETHEINYL TRANSFERASE"/>
    <property type="match status" value="1"/>
</dbReference>
<accession>A0A4P9ZYU6</accession>
<dbReference type="Pfam" id="PF01648">
    <property type="entry name" value="ACPS"/>
    <property type="match status" value="1"/>
</dbReference>
<dbReference type="AlphaFoldDB" id="A0A4P9ZYU6"/>
<feature type="domain" description="4'-phosphopantetheinyl transferase" evidence="4">
    <location>
        <begin position="172"/>
        <end position="248"/>
    </location>
</feature>
<evidence type="ECO:0000256" key="3">
    <source>
        <dbReference type="SAM" id="MobiDB-lite"/>
    </source>
</evidence>
<feature type="compositionally biased region" description="Polar residues" evidence="3">
    <location>
        <begin position="9"/>
        <end position="18"/>
    </location>
</feature>
<evidence type="ECO:0000256" key="2">
    <source>
        <dbReference type="ARBA" id="ARBA00022679"/>
    </source>
</evidence>
<dbReference type="InterPro" id="IPR050559">
    <property type="entry name" value="P-Pant_transferase_sf"/>
</dbReference>
<organism evidence="6 7">
    <name type="scientific">Dimargaris cristalligena</name>
    <dbReference type="NCBI Taxonomy" id="215637"/>
    <lineage>
        <taxon>Eukaryota</taxon>
        <taxon>Fungi</taxon>
        <taxon>Fungi incertae sedis</taxon>
        <taxon>Zoopagomycota</taxon>
        <taxon>Kickxellomycotina</taxon>
        <taxon>Dimargaritomycetes</taxon>
        <taxon>Dimargaritales</taxon>
        <taxon>Dimargaritaceae</taxon>
        <taxon>Dimargaris</taxon>
    </lineage>
</organism>
<feature type="domain" description="4'-phosphopantetheinyl transferase N-terminal" evidence="5">
    <location>
        <begin position="58"/>
        <end position="166"/>
    </location>
</feature>
<evidence type="ECO:0000259" key="5">
    <source>
        <dbReference type="Pfam" id="PF22624"/>
    </source>
</evidence>
<gene>
    <name evidence="6" type="ORF">BJ085DRAFT_34548</name>
</gene>
<keyword evidence="2 6" id="KW-0808">Transferase</keyword>
<evidence type="ECO:0000313" key="7">
    <source>
        <dbReference type="Proteomes" id="UP000268162"/>
    </source>
</evidence>
<evidence type="ECO:0000259" key="4">
    <source>
        <dbReference type="Pfam" id="PF01648"/>
    </source>
</evidence>
<dbReference type="Pfam" id="PF22624">
    <property type="entry name" value="AASDHPPT_N"/>
    <property type="match status" value="1"/>
</dbReference>
<dbReference type="EMBL" id="ML002321">
    <property type="protein sequence ID" value="RKP38863.1"/>
    <property type="molecule type" value="Genomic_DNA"/>
</dbReference>
<dbReference type="FunFam" id="3.90.470.20:FF:000003">
    <property type="entry name" value="L-aminoadipate-semialdehyde dehydrogenase-phosphopantetheinyl transferase"/>
    <property type="match status" value="1"/>
</dbReference>
<feature type="region of interest" description="Disordered" evidence="3">
    <location>
        <begin position="1"/>
        <end position="33"/>
    </location>
</feature>
<evidence type="ECO:0000313" key="6">
    <source>
        <dbReference type="EMBL" id="RKP38863.1"/>
    </source>
</evidence>
<dbReference type="GO" id="GO:0000287">
    <property type="term" value="F:magnesium ion binding"/>
    <property type="evidence" value="ECO:0007669"/>
    <property type="project" value="InterPro"/>
</dbReference>
<dbReference type="GO" id="GO:0019878">
    <property type="term" value="P:lysine biosynthetic process via aminoadipic acid"/>
    <property type="evidence" value="ECO:0007669"/>
    <property type="project" value="TreeGrafter"/>
</dbReference>
<protein>
    <recommendedName>
        <fullName evidence="1">holo-[acyl-carrier-protein] synthase</fullName>
        <ecNumber evidence="1">2.7.8.7</ecNumber>
    </recommendedName>
</protein>
<keyword evidence="7" id="KW-1185">Reference proteome</keyword>
<name>A0A4P9ZYU6_9FUNG</name>